<dbReference type="SMART" id="SM00849">
    <property type="entry name" value="Lactamase_B"/>
    <property type="match status" value="1"/>
</dbReference>
<dbReference type="EMBL" id="JBEPSD010000003">
    <property type="protein sequence ID" value="MET4570532.1"/>
    <property type="molecule type" value="Genomic_DNA"/>
</dbReference>
<dbReference type="InterPro" id="IPR050855">
    <property type="entry name" value="NDM-1-like"/>
</dbReference>
<dbReference type="PANTHER" id="PTHR42951">
    <property type="entry name" value="METALLO-BETA-LACTAMASE DOMAIN-CONTAINING"/>
    <property type="match status" value="1"/>
</dbReference>
<gene>
    <name evidence="2" type="ORF">ABIE04_002911</name>
</gene>
<protein>
    <submittedName>
        <fullName evidence="2">Glyoxylase-like metal-dependent hydrolase (Beta-lactamase superfamily II)</fullName>
    </submittedName>
</protein>
<dbReference type="PANTHER" id="PTHR42951:SF22">
    <property type="entry name" value="METALLO BETA-LACTAMASE SUPERFAMILY LIPOPROTEIN"/>
    <property type="match status" value="1"/>
</dbReference>
<evidence type="ECO:0000313" key="3">
    <source>
        <dbReference type="Proteomes" id="UP001549251"/>
    </source>
</evidence>
<dbReference type="Gene3D" id="3.60.15.10">
    <property type="entry name" value="Ribonuclease Z/Hydroxyacylglutathione hydrolase-like"/>
    <property type="match status" value="1"/>
</dbReference>
<feature type="domain" description="BTB" evidence="1">
    <location>
        <begin position="181"/>
        <end position="245"/>
    </location>
</feature>
<evidence type="ECO:0000259" key="1">
    <source>
        <dbReference type="PROSITE" id="PS50097"/>
    </source>
</evidence>
<reference evidence="2 3" key="1">
    <citation type="submission" date="2024-06" db="EMBL/GenBank/DDBJ databases">
        <title>Sorghum-associated microbial communities from plants grown in Nebraska, USA.</title>
        <authorList>
            <person name="Schachtman D."/>
        </authorList>
    </citation>
    <scope>NUCLEOTIDE SEQUENCE [LARGE SCALE GENOMIC DNA]</scope>
    <source>
        <strain evidence="2 3">1757</strain>
    </source>
</reference>
<proteinExistence type="predicted"/>
<dbReference type="InterPro" id="IPR036866">
    <property type="entry name" value="RibonucZ/Hydroxyglut_hydro"/>
</dbReference>
<dbReference type="SUPFAM" id="SSF56281">
    <property type="entry name" value="Metallo-hydrolase/oxidoreductase"/>
    <property type="match status" value="1"/>
</dbReference>
<organism evidence="2 3">
    <name type="scientific">Rhodanobacter soli</name>
    <dbReference type="NCBI Taxonomy" id="590609"/>
    <lineage>
        <taxon>Bacteria</taxon>
        <taxon>Pseudomonadati</taxon>
        <taxon>Pseudomonadota</taxon>
        <taxon>Gammaproteobacteria</taxon>
        <taxon>Lysobacterales</taxon>
        <taxon>Rhodanobacteraceae</taxon>
        <taxon>Rhodanobacter</taxon>
    </lineage>
</organism>
<accession>A0ABV2PZS8</accession>
<dbReference type="InterPro" id="IPR000210">
    <property type="entry name" value="BTB/POZ_dom"/>
</dbReference>
<dbReference type="Proteomes" id="UP001549251">
    <property type="component" value="Unassembled WGS sequence"/>
</dbReference>
<dbReference type="Pfam" id="PF00753">
    <property type="entry name" value="Lactamase_B"/>
    <property type="match status" value="1"/>
</dbReference>
<dbReference type="InterPro" id="IPR001279">
    <property type="entry name" value="Metallo-B-lactamas"/>
</dbReference>
<dbReference type="PROSITE" id="PS50097">
    <property type="entry name" value="BTB"/>
    <property type="match status" value="1"/>
</dbReference>
<sequence>MWRCHILPNHETGDAKMRTSGTVSSMLAAWLLVFSVSGYASDNGMAVDAAKYANRATLPDFTATACPDNPRALVQVKGSLYRHTTGPGLAVHSGFVLITKEGALVIDPAMTCTATWLRDEIRHRFNVKVKYVVYTHGHADHISGGQVFQQDGAIVVANQRALEPIVGEKIPTALPDRVFDTDMTITLGGETVLLHRVAPSHSDSMTMVLFPKYKALQCTDVCESKSMPYNDFLDFYYPGWIETLDWVAKQDVDIIDVGHYSPATKADEAALRTYMVDLHQQVLDLVRAGQPWDQLYRNVKFSDEVRHWTAFDVMHTLNIVGMYRWVSNHRRGEW</sequence>
<name>A0ABV2PZS8_9GAMM</name>
<keyword evidence="3" id="KW-1185">Reference proteome</keyword>
<evidence type="ECO:0000313" key="2">
    <source>
        <dbReference type="EMBL" id="MET4570532.1"/>
    </source>
</evidence>
<comment type="caution">
    <text evidence="2">The sequence shown here is derived from an EMBL/GenBank/DDBJ whole genome shotgun (WGS) entry which is preliminary data.</text>
</comment>